<name>A0A243Q7B0_9ACTN</name>
<dbReference type="Gene3D" id="2.40.128.270">
    <property type="match status" value="1"/>
</dbReference>
<evidence type="ECO:0000313" key="3">
    <source>
        <dbReference type="EMBL" id="OUC77402.1"/>
    </source>
</evidence>
<evidence type="ECO:0000259" key="2">
    <source>
        <dbReference type="Pfam" id="PF03724"/>
    </source>
</evidence>
<accession>A0A243Q7B0</accession>
<proteinExistence type="predicted"/>
<feature type="domain" description="DUF306" evidence="2">
    <location>
        <begin position="32"/>
        <end position="133"/>
    </location>
</feature>
<protein>
    <recommendedName>
        <fullName evidence="2">DUF306 domain-containing protein</fullName>
    </recommendedName>
</protein>
<reference evidence="3 4" key="1">
    <citation type="submission" date="2017-05" db="EMBL/GenBank/DDBJ databases">
        <title>Biotechnological potential of actinobacteria isolated from South African environments.</title>
        <authorList>
            <person name="Le Roes-Hill M."/>
            <person name="Prins A."/>
            <person name="Durrell K.A."/>
        </authorList>
    </citation>
    <scope>NUCLEOTIDE SEQUENCE [LARGE SCALE GENOMIC DNA]</scope>
    <source>
        <strain evidence="3">BS2</strain>
    </source>
</reference>
<feature type="signal peptide" evidence="1">
    <location>
        <begin position="1"/>
        <end position="24"/>
    </location>
</feature>
<sequence>MALLLSAVIVALGTTIVGTGSAPAAPPVPGFVGKTYTSTAVTGEQIPGGGPLEVSFPAANRIALSAGCNRHIGDLRVDNSLLRLGSLASTMMACPGPRAGADTWVTEFTKEPLTWYSVGHALVLVGPAAQVLLTEKPS</sequence>
<organism evidence="3 4">
    <name type="scientific">Gordonia lacunae</name>
    <dbReference type="NCBI Taxonomy" id="417102"/>
    <lineage>
        <taxon>Bacteria</taxon>
        <taxon>Bacillati</taxon>
        <taxon>Actinomycetota</taxon>
        <taxon>Actinomycetes</taxon>
        <taxon>Mycobacteriales</taxon>
        <taxon>Gordoniaceae</taxon>
        <taxon>Gordonia</taxon>
    </lineage>
</organism>
<evidence type="ECO:0000256" key="1">
    <source>
        <dbReference type="SAM" id="SignalP"/>
    </source>
</evidence>
<gene>
    <name evidence="3" type="ORF">CA982_17505</name>
</gene>
<feature type="chain" id="PRO_5011282877" description="DUF306 domain-containing protein" evidence="1">
    <location>
        <begin position="25"/>
        <end position="138"/>
    </location>
</feature>
<dbReference type="Proteomes" id="UP000194632">
    <property type="component" value="Unassembled WGS sequence"/>
</dbReference>
<dbReference type="OrthoDB" id="507754at2"/>
<keyword evidence="1" id="KW-0732">Signal</keyword>
<dbReference type="STRING" id="417102.CA982_17505"/>
<dbReference type="EMBL" id="NGFO01000021">
    <property type="protein sequence ID" value="OUC77402.1"/>
    <property type="molecule type" value="Genomic_DNA"/>
</dbReference>
<dbReference type="Pfam" id="PF03724">
    <property type="entry name" value="META"/>
    <property type="match status" value="1"/>
</dbReference>
<evidence type="ECO:0000313" key="4">
    <source>
        <dbReference type="Proteomes" id="UP000194632"/>
    </source>
</evidence>
<comment type="caution">
    <text evidence="3">The sequence shown here is derived from an EMBL/GenBank/DDBJ whole genome shotgun (WGS) entry which is preliminary data.</text>
</comment>
<dbReference type="AlphaFoldDB" id="A0A243Q7B0"/>
<dbReference type="InterPro" id="IPR038670">
    <property type="entry name" value="HslJ-like_sf"/>
</dbReference>
<dbReference type="InterPro" id="IPR005184">
    <property type="entry name" value="DUF306_Meta_HslJ"/>
</dbReference>
<dbReference type="RefSeq" id="WP_086536545.1">
    <property type="nucleotide sequence ID" value="NZ_NGFO01000021.1"/>
</dbReference>
<keyword evidence="4" id="KW-1185">Reference proteome</keyword>